<reference evidence="1" key="1">
    <citation type="submission" date="2014-09" db="EMBL/GenBank/DDBJ databases">
        <authorList>
            <person name="Magalhaes I.L.F."/>
            <person name="Oliveira U."/>
            <person name="Santos F.R."/>
            <person name="Vidigal T.H.D.A."/>
            <person name="Brescovit A.D."/>
            <person name="Santos A.J."/>
        </authorList>
    </citation>
    <scope>NUCLEOTIDE SEQUENCE</scope>
    <source>
        <tissue evidence="1">Shoot tissue taken approximately 20 cm above the soil surface</tissue>
    </source>
</reference>
<dbReference type="EMBL" id="GBRH01201409">
    <property type="protein sequence ID" value="JAD96486.1"/>
    <property type="molecule type" value="Transcribed_RNA"/>
</dbReference>
<evidence type="ECO:0000313" key="1">
    <source>
        <dbReference type="EMBL" id="JAD96486.1"/>
    </source>
</evidence>
<accession>A0A0A9E8V7</accession>
<organism evidence="1">
    <name type="scientific">Arundo donax</name>
    <name type="common">Giant reed</name>
    <name type="synonym">Donax arundinaceus</name>
    <dbReference type="NCBI Taxonomy" id="35708"/>
    <lineage>
        <taxon>Eukaryota</taxon>
        <taxon>Viridiplantae</taxon>
        <taxon>Streptophyta</taxon>
        <taxon>Embryophyta</taxon>
        <taxon>Tracheophyta</taxon>
        <taxon>Spermatophyta</taxon>
        <taxon>Magnoliopsida</taxon>
        <taxon>Liliopsida</taxon>
        <taxon>Poales</taxon>
        <taxon>Poaceae</taxon>
        <taxon>PACMAD clade</taxon>
        <taxon>Arundinoideae</taxon>
        <taxon>Arundineae</taxon>
        <taxon>Arundo</taxon>
    </lineage>
</organism>
<sequence>MLLMDQVKNSSMPLQQKREFKTHFLTKSSI</sequence>
<dbReference type="AlphaFoldDB" id="A0A0A9E8V7"/>
<name>A0A0A9E8V7_ARUDO</name>
<protein>
    <submittedName>
        <fullName evidence="1">Uncharacterized protein</fullName>
    </submittedName>
</protein>
<proteinExistence type="predicted"/>
<reference evidence="1" key="2">
    <citation type="journal article" date="2015" name="Data Brief">
        <title>Shoot transcriptome of the giant reed, Arundo donax.</title>
        <authorList>
            <person name="Barrero R.A."/>
            <person name="Guerrero F.D."/>
            <person name="Moolhuijzen P."/>
            <person name="Goolsby J.A."/>
            <person name="Tidwell J."/>
            <person name="Bellgard S.E."/>
            <person name="Bellgard M.I."/>
        </authorList>
    </citation>
    <scope>NUCLEOTIDE SEQUENCE</scope>
    <source>
        <tissue evidence="1">Shoot tissue taken approximately 20 cm above the soil surface</tissue>
    </source>
</reference>